<feature type="compositionally biased region" description="Basic residues" evidence="1">
    <location>
        <begin position="216"/>
        <end position="226"/>
    </location>
</feature>
<feature type="region of interest" description="Disordered" evidence="1">
    <location>
        <begin position="105"/>
        <end position="129"/>
    </location>
</feature>
<protein>
    <submittedName>
        <fullName evidence="2">Uncharacterized protein</fullName>
    </submittedName>
</protein>
<feature type="region of interest" description="Disordered" evidence="1">
    <location>
        <begin position="184"/>
        <end position="257"/>
    </location>
</feature>
<feature type="compositionally biased region" description="Basic and acidic residues" evidence="1">
    <location>
        <begin position="239"/>
        <end position="257"/>
    </location>
</feature>
<feature type="compositionally biased region" description="Basic residues" evidence="1">
    <location>
        <begin position="567"/>
        <end position="576"/>
    </location>
</feature>
<organism evidence="2">
    <name type="scientific">Photinus pyralis</name>
    <name type="common">Common eastern firefly</name>
    <name type="synonym">Lampyris pyralis</name>
    <dbReference type="NCBI Taxonomy" id="7054"/>
    <lineage>
        <taxon>Eukaryota</taxon>
        <taxon>Metazoa</taxon>
        <taxon>Ecdysozoa</taxon>
        <taxon>Arthropoda</taxon>
        <taxon>Hexapoda</taxon>
        <taxon>Insecta</taxon>
        <taxon>Pterygota</taxon>
        <taxon>Neoptera</taxon>
        <taxon>Endopterygota</taxon>
        <taxon>Coleoptera</taxon>
        <taxon>Polyphaga</taxon>
        <taxon>Elateriformia</taxon>
        <taxon>Elateroidea</taxon>
        <taxon>Lampyridae</taxon>
        <taxon>Lampyrinae</taxon>
        <taxon>Photinus</taxon>
    </lineage>
</organism>
<feature type="region of interest" description="Disordered" evidence="1">
    <location>
        <begin position="544"/>
        <end position="591"/>
    </location>
</feature>
<feature type="compositionally biased region" description="Basic residues" evidence="1">
    <location>
        <begin position="1"/>
        <end position="10"/>
    </location>
</feature>
<dbReference type="EMBL" id="GEZM01089277">
    <property type="protein sequence ID" value="JAV57558.1"/>
    <property type="molecule type" value="Transcribed_RNA"/>
</dbReference>
<feature type="compositionally biased region" description="Low complexity" evidence="1">
    <location>
        <begin position="105"/>
        <end position="120"/>
    </location>
</feature>
<feature type="compositionally biased region" description="Polar residues" evidence="1">
    <location>
        <begin position="460"/>
        <end position="469"/>
    </location>
</feature>
<proteinExistence type="predicted"/>
<dbReference type="AlphaFoldDB" id="A0A1Y1KAR9"/>
<feature type="region of interest" description="Disordered" evidence="1">
    <location>
        <begin position="460"/>
        <end position="498"/>
    </location>
</feature>
<feature type="region of interest" description="Disordered" evidence="1">
    <location>
        <begin position="413"/>
        <end position="437"/>
    </location>
</feature>
<feature type="compositionally biased region" description="Low complexity" evidence="1">
    <location>
        <begin position="577"/>
        <end position="586"/>
    </location>
</feature>
<sequence length="804" mass="91035">MGKKVKKTRWRTLTLNGHQSDSEESLLTAGDNYQRKYSKFSYSTHSSPIRKFEHDSSKTTRSNSTTSEKKATFNEDEYTRITTPRQDVLFKKGYLNKPKLYQTQTSTGTCSTANSTSTCTPDHQSADGMEGTDVEYESQFVFPNGFIDQNGIYYINSFEPFPFVVYNAPICYAEYPNSRTKRYSTDSMAESVSPQNEESGATNVSTQPSDEEQPVRLKKRRRRKVSPSKSVTSEASSDDVFKTEERDAQDVAKENKSELKADAEEFIPRNLQANVHFFNVPPNFIPVPFDAPPPFVPVNFISPAQNFVNVIPEVQEAKPDAEAKKKTDIDIAKIVWKLEEAAKEQDGKKSYKPKTRPRFGHYQNRDWKPKIAEAPAPPRGLRNAKPVEKKTEIKVAPSPVRAPRKSNQWIAVASRKKRKNKGVEEEEEEVEVVEEAPPLSDDLFESFDINQLVDVVPPSQLETAPSQPETGLPEIVTEPVKSEPDIRTPPPEVRKKKKKTIKVATKKVIVTDFPPVEVAEEQPCEPPACEVFSPPAPEETISTAVVEDKIITEEETAVKSPNETPEKKKKKKKKPAKSTSNPTPSSDCDTYDFLLDTSDDFDKKTNVEISQELDRMIQKGMYSSLEGKIRSMNIDLDDAFFRIVARSESPPRPSTSRGIFRWNLEEFQDKGEDNQNTPTITLTNVTSVPSEPILSGSPPPPPHYPITQAVREWMTRTRENTPDVDIFKSARELEGDEVVLWSAREAETEPKNTIEDCEEAIEVYESRYGNNEDFLRIRSEIAEEAQRNTRRSDLPYRAICCNLM</sequence>
<evidence type="ECO:0000256" key="1">
    <source>
        <dbReference type="SAM" id="MobiDB-lite"/>
    </source>
</evidence>
<feature type="region of interest" description="Disordered" evidence="1">
    <location>
        <begin position="1"/>
        <end position="71"/>
    </location>
</feature>
<feature type="compositionally biased region" description="Polar residues" evidence="1">
    <location>
        <begin position="185"/>
        <end position="208"/>
    </location>
</feature>
<evidence type="ECO:0000313" key="2">
    <source>
        <dbReference type="EMBL" id="JAV57558.1"/>
    </source>
</evidence>
<name>A0A1Y1KAR9_PHOPY</name>
<reference evidence="2" key="1">
    <citation type="journal article" date="2016" name="Sci. Rep.">
        <title>Molecular characterization of firefly nuptial gifts: a multi-omics approach sheds light on postcopulatory sexual selection.</title>
        <authorList>
            <person name="Al-Wathiqui N."/>
            <person name="Fallon T.R."/>
            <person name="South A."/>
            <person name="Weng J.K."/>
            <person name="Lewis S.M."/>
        </authorList>
    </citation>
    <scope>NUCLEOTIDE SEQUENCE</scope>
</reference>
<accession>A0A1Y1KAR9</accession>
<feature type="compositionally biased region" description="Acidic residues" evidence="1">
    <location>
        <begin position="424"/>
        <end position="434"/>
    </location>
</feature>